<dbReference type="GO" id="GO:0016301">
    <property type="term" value="F:kinase activity"/>
    <property type="evidence" value="ECO:0007669"/>
    <property type="project" value="UniProtKB-KW"/>
</dbReference>
<keyword evidence="3" id="KW-0597">Phosphoprotein</keyword>
<feature type="transmembrane region" description="Helical" evidence="9">
    <location>
        <begin position="102"/>
        <end position="124"/>
    </location>
</feature>
<sequence length="399" mass="40564">MNASNGAAVTAPRPGAYGRGVDQCRRRPPALDILLTVPLMVFVLAGTAGAASGQDDALRGIDVGGFLLASLAALPFVFRRVAPVPAAVASATAVAVYTASGYAFGPVLIALAIVTASMAASLPLSRSIPPGVLLLAIVTTGLVVRFAREPDDSATVGLIVGPTWLVVPFAIGVVVGQRHEVRLRTRREEADRAVDAERLRIAAEVHDVAGHGLAVIAMQAGVALHVLDRKPEQARIALEEIRAASTEALDGLRTTLDTLRAADAPLTPGLPGLADLPALAERIGRAGVAVDLTTTGQAGAVSPAVDHAAYRIVQESLTNVLRHADAHRVRVTTTWTPGELRLAVADDGTGTPGPEGGGIGGMRARAAAVGGTLTAGPAAGGGFTVTAVLPAGLPAQEPR</sequence>
<keyword evidence="9" id="KW-0472">Membrane</keyword>
<accession>A0ABN1GWT4</accession>
<evidence type="ECO:0000259" key="11">
    <source>
        <dbReference type="Pfam" id="PF07730"/>
    </source>
</evidence>
<protein>
    <recommendedName>
        <fullName evidence="2">histidine kinase</fullName>
        <ecNumber evidence="2">2.7.13.3</ecNumber>
    </recommendedName>
</protein>
<feature type="transmembrane region" description="Helical" evidence="9">
    <location>
        <begin position="131"/>
        <end position="148"/>
    </location>
</feature>
<evidence type="ECO:0000256" key="7">
    <source>
        <dbReference type="ARBA" id="ARBA00022840"/>
    </source>
</evidence>
<keyword evidence="8" id="KW-0902">Two-component regulatory system</keyword>
<keyword evidence="5" id="KW-0547">Nucleotide-binding</keyword>
<dbReference type="InterPro" id="IPR003594">
    <property type="entry name" value="HATPase_dom"/>
</dbReference>
<feature type="transmembrane region" description="Helical" evidence="9">
    <location>
        <begin position="63"/>
        <end position="82"/>
    </location>
</feature>
<feature type="domain" description="Signal transduction histidine kinase subgroup 3 dimerisation and phosphoacceptor" evidence="11">
    <location>
        <begin position="197"/>
        <end position="262"/>
    </location>
</feature>
<keyword evidence="4" id="KW-0808">Transferase</keyword>
<evidence type="ECO:0000256" key="6">
    <source>
        <dbReference type="ARBA" id="ARBA00022777"/>
    </source>
</evidence>
<dbReference type="InterPro" id="IPR011712">
    <property type="entry name" value="Sig_transdc_His_kin_sub3_dim/P"/>
</dbReference>
<dbReference type="Proteomes" id="UP001500957">
    <property type="component" value="Unassembled WGS sequence"/>
</dbReference>
<keyword evidence="6 12" id="KW-0418">Kinase</keyword>
<dbReference type="CDD" id="cd16917">
    <property type="entry name" value="HATPase_UhpB-NarQ-NarX-like"/>
    <property type="match status" value="1"/>
</dbReference>
<evidence type="ECO:0000256" key="4">
    <source>
        <dbReference type="ARBA" id="ARBA00022679"/>
    </source>
</evidence>
<dbReference type="EMBL" id="BAAAHE010000020">
    <property type="protein sequence ID" value="GAA0622132.1"/>
    <property type="molecule type" value="Genomic_DNA"/>
</dbReference>
<keyword evidence="13" id="KW-1185">Reference proteome</keyword>
<reference evidence="12 13" key="1">
    <citation type="journal article" date="2019" name="Int. J. Syst. Evol. Microbiol.">
        <title>The Global Catalogue of Microorganisms (GCM) 10K type strain sequencing project: providing services to taxonomists for standard genome sequencing and annotation.</title>
        <authorList>
            <consortium name="The Broad Institute Genomics Platform"/>
            <consortium name="The Broad Institute Genome Sequencing Center for Infectious Disease"/>
            <person name="Wu L."/>
            <person name="Ma J."/>
        </authorList>
    </citation>
    <scope>NUCLEOTIDE SEQUENCE [LARGE SCALE GENOMIC DNA]</scope>
    <source>
        <strain evidence="12 13">JCM 10671</strain>
    </source>
</reference>
<name>A0ABN1GWT4_9ACTN</name>
<comment type="caution">
    <text evidence="12">The sequence shown here is derived from an EMBL/GenBank/DDBJ whole genome shotgun (WGS) entry which is preliminary data.</text>
</comment>
<keyword evidence="7" id="KW-0067">ATP-binding</keyword>
<keyword evidence="9" id="KW-1133">Transmembrane helix</keyword>
<proteinExistence type="predicted"/>
<gene>
    <name evidence="12" type="ORF">GCM10009547_26210</name>
</gene>
<dbReference type="Pfam" id="PF02518">
    <property type="entry name" value="HATPase_c"/>
    <property type="match status" value="1"/>
</dbReference>
<dbReference type="PANTHER" id="PTHR24421:SF10">
    <property type="entry name" value="NITRATE_NITRITE SENSOR PROTEIN NARQ"/>
    <property type="match status" value="1"/>
</dbReference>
<evidence type="ECO:0000256" key="3">
    <source>
        <dbReference type="ARBA" id="ARBA00022553"/>
    </source>
</evidence>
<evidence type="ECO:0000256" key="1">
    <source>
        <dbReference type="ARBA" id="ARBA00000085"/>
    </source>
</evidence>
<evidence type="ECO:0000313" key="12">
    <source>
        <dbReference type="EMBL" id="GAA0622132.1"/>
    </source>
</evidence>
<dbReference type="InterPro" id="IPR050482">
    <property type="entry name" value="Sensor_HK_TwoCompSys"/>
</dbReference>
<organism evidence="12 13">
    <name type="scientific">Sporichthya brevicatena</name>
    <dbReference type="NCBI Taxonomy" id="171442"/>
    <lineage>
        <taxon>Bacteria</taxon>
        <taxon>Bacillati</taxon>
        <taxon>Actinomycetota</taxon>
        <taxon>Actinomycetes</taxon>
        <taxon>Sporichthyales</taxon>
        <taxon>Sporichthyaceae</taxon>
        <taxon>Sporichthya</taxon>
    </lineage>
</organism>
<feature type="transmembrane region" description="Helical" evidence="9">
    <location>
        <begin position="154"/>
        <end position="176"/>
    </location>
</feature>
<evidence type="ECO:0000256" key="2">
    <source>
        <dbReference type="ARBA" id="ARBA00012438"/>
    </source>
</evidence>
<comment type="catalytic activity">
    <reaction evidence="1">
        <text>ATP + protein L-histidine = ADP + protein N-phospho-L-histidine.</text>
        <dbReference type="EC" id="2.7.13.3"/>
    </reaction>
</comment>
<dbReference type="Pfam" id="PF07730">
    <property type="entry name" value="HisKA_3"/>
    <property type="match status" value="1"/>
</dbReference>
<dbReference type="Gene3D" id="1.20.5.1930">
    <property type="match status" value="1"/>
</dbReference>
<dbReference type="PANTHER" id="PTHR24421">
    <property type="entry name" value="NITRATE/NITRITE SENSOR PROTEIN NARX-RELATED"/>
    <property type="match status" value="1"/>
</dbReference>
<dbReference type="InterPro" id="IPR036890">
    <property type="entry name" value="HATPase_C_sf"/>
</dbReference>
<dbReference type="EC" id="2.7.13.3" evidence="2"/>
<keyword evidence="9" id="KW-0812">Transmembrane</keyword>
<evidence type="ECO:0000256" key="5">
    <source>
        <dbReference type="ARBA" id="ARBA00022741"/>
    </source>
</evidence>
<evidence type="ECO:0000256" key="8">
    <source>
        <dbReference type="ARBA" id="ARBA00023012"/>
    </source>
</evidence>
<feature type="domain" description="Histidine kinase/HSP90-like ATPase" evidence="10">
    <location>
        <begin position="308"/>
        <end position="391"/>
    </location>
</feature>
<dbReference type="Gene3D" id="3.30.565.10">
    <property type="entry name" value="Histidine kinase-like ATPase, C-terminal domain"/>
    <property type="match status" value="1"/>
</dbReference>
<evidence type="ECO:0000259" key="10">
    <source>
        <dbReference type="Pfam" id="PF02518"/>
    </source>
</evidence>
<evidence type="ECO:0000313" key="13">
    <source>
        <dbReference type="Proteomes" id="UP001500957"/>
    </source>
</evidence>
<evidence type="ECO:0000256" key="9">
    <source>
        <dbReference type="SAM" id="Phobius"/>
    </source>
</evidence>
<dbReference type="SUPFAM" id="SSF55874">
    <property type="entry name" value="ATPase domain of HSP90 chaperone/DNA topoisomerase II/histidine kinase"/>
    <property type="match status" value="1"/>
</dbReference>
<feature type="transmembrane region" description="Helical" evidence="9">
    <location>
        <begin position="33"/>
        <end position="51"/>
    </location>
</feature>